<dbReference type="VEuPathDB" id="FungiDB:MYCFIDRAFT_168658"/>
<protein>
    <recommendedName>
        <fullName evidence="3">ATP-grasp domain-containing protein</fullName>
    </recommendedName>
</protein>
<evidence type="ECO:0000313" key="4">
    <source>
        <dbReference type="EMBL" id="EME78144.1"/>
    </source>
</evidence>
<keyword evidence="1" id="KW-0067">ATP-binding</keyword>
<keyword evidence="1" id="KW-0547">Nucleotide-binding</keyword>
<dbReference type="AlphaFoldDB" id="M2ZG79"/>
<evidence type="ECO:0000313" key="5">
    <source>
        <dbReference type="Proteomes" id="UP000016932"/>
    </source>
</evidence>
<dbReference type="InterPro" id="IPR011761">
    <property type="entry name" value="ATP-grasp"/>
</dbReference>
<name>M2ZG79_PSEFD</name>
<feature type="non-terminal residue" evidence="4">
    <location>
        <position position="441"/>
    </location>
</feature>
<dbReference type="RefSeq" id="XP_007931833.1">
    <property type="nucleotide sequence ID" value="XM_007933642.1"/>
</dbReference>
<dbReference type="STRING" id="383855.M2ZG79"/>
<dbReference type="GO" id="GO:0046872">
    <property type="term" value="F:metal ion binding"/>
    <property type="evidence" value="ECO:0007669"/>
    <property type="project" value="InterPro"/>
</dbReference>
<keyword evidence="2" id="KW-0472">Membrane</keyword>
<keyword evidence="5" id="KW-1185">Reference proteome</keyword>
<keyword evidence="2" id="KW-0812">Transmembrane</keyword>
<dbReference type="EMBL" id="KB446564">
    <property type="protein sequence ID" value="EME78144.1"/>
    <property type="molecule type" value="Genomic_DNA"/>
</dbReference>
<accession>M2ZG79</accession>
<dbReference type="Proteomes" id="UP000016932">
    <property type="component" value="Unassembled WGS sequence"/>
</dbReference>
<reference evidence="4 5" key="1">
    <citation type="journal article" date="2012" name="PLoS Pathog.">
        <title>Diverse lifestyles and strategies of plant pathogenesis encoded in the genomes of eighteen Dothideomycetes fungi.</title>
        <authorList>
            <person name="Ohm R.A."/>
            <person name="Feau N."/>
            <person name="Henrissat B."/>
            <person name="Schoch C.L."/>
            <person name="Horwitz B.A."/>
            <person name="Barry K.W."/>
            <person name="Condon B.J."/>
            <person name="Copeland A.C."/>
            <person name="Dhillon B."/>
            <person name="Glaser F."/>
            <person name="Hesse C.N."/>
            <person name="Kosti I."/>
            <person name="LaButti K."/>
            <person name="Lindquist E.A."/>
            <person name="Lucas S."/>
            <person name="Salamov A.A."/>
            <person name="Bradshaw R.E."/>
            <person name="Ciuffetti L."/>
            <person name="Hamelin R.C."/>
            <person name="Kema G.H.J."/>
            <person name="Lawrence C."/>
            <person name="Scott J.A."/>
            <person name="Spatafora J.W."/>
            <person name="Turgeon B.G."/>
            <person name="de Wit P.J.G.M."/>
            <person name="Zhong S."/>
            <person name="Goodwin S.B."/>
            <person name="Grigoriev I.V."/>
        </authorList>
    </citation>
    <scope>NUCLEOTIDE SEQUENCE [LARGE SCALE GENOMIC DNA]</scope>
    <source>
        <strain evidence="4 5">CIRAD86</strain>
    </source>
</reference>
<dbReference type="GeneID" id="19332278"/>
<sequence>MALDTNSPRRAHALQNLSLIILSLLFLPLDLTILSLSYARLITTGRKASARIQPSKHPKTILVTGVGMTKGLSLARNFHLAGHRVIGADFDKFGIGRFSCAVEKFYRLRKPSEGGGGGGGYIQGLLDVILKEKVEIWVCCSGVASAVEDGEAKEIVEKRTKCRVVQFGAADTRTLHEKDAFIQRTRELGLNVPETHTVTSRGDVEATLRKAPAGRMYLLKTIGMDDVNRGGVLLPKESEKETLASLSRIEKSISKDKSWIMQQFVRGEEFCTHSLVVRGKVKAFLACPSSELLMHYAALPADSSLSKAMLKFTETYAARSGKDFTGHLSFDFLVEDSKPTIPDEIVLYPIECNPRAHTAVCLFNGTPELIDGYLDLLDESSDNQMKPIVTPLRTHRYYWIGHDLVEFVLAPVIGLLRGQTSFSELLHGLRAFAEHVLSWND</sequence>
<evidence type="ECO:0000259" key="3">
    <source>
        <dbReference type="PROSITE" id="PS50975"/>
    </source>
</evidence>
<dbReference type="Gene3D" id="3.30.470.20">
    <property type="entry name" value="ATP-grasp fold, B domain"/>
    <property type="match status" value="1"/>
</dbReference>
<dbReference type="OrthoDB" id="186626at2759"/>
<dbReference type="PROSITE" id="PS50975">
    <property type="entry name" value="ATP_GRASP"/>
    <property type="match status" value="1"/>
</dbReference>
<dbReference type="eggNOG" id="ENOG502QUC0">
    <property type="taxonomic scope" value="Eukaryota"/>
</dbReference>
<dbReference type="GO" id="GO:0005524">
    <property type="term" value="F:ATP binding"/>
    <property type="evidence" value="ECO:0007669"/>
    <property type="project" value="UniProtKB-UniRule"/>
</dbReference>
<feature type="domain" description="ATP-grasp" evidence="3">
    <location>
        <begin position="182"/>
        <end position="378"/>
    </location>
</feature>
<evidence type="ECO:0000256" key="2">
    <source>
        <dbReference type="SAM" id="Phobius"/>
    </source>
</evidence>
<keyword evidence="2" id="KW-1133">Transmembrane helix</keyword>
<organism evidence="4 5">
    <name type="scientific">Pseudocercospora fijiensis (strain CIRAD86)</name>
    <name type="common">Black leaf streak disease fungus</name>
    <name type="synonym">Mycosphaerella fijiensis</name>
    <dbReference type="NCBI Taxonomy" id="383855"/>
    <lineage>
        <taxon>Eukaryota</taxon>
        <taxon>Fungi</taxon>
        <taxon>Dikarya</taxon>
        <taxon>Ascomycota</taxon>
        <taxon>Pezizomycotina</taxon>
        <taxon>Dothideomycetes</taxon>
        <taxon>Dothideomycetidae</taxon>
        <taxon>Mycosphaerellales</taxon>
        <taxon>Mycosphaerellaceae</taxon>
        <taxon>Pseudocercospora</taxon>
    </lineage>
</organism>
<dbReference type="KEGG" id="pfj:MYCFIDRAFT_168658"/>
<dbReference type="SUPFAM" id="SSF56059">
    <property type="entry name" value="Glutathione synthetase ATP-binding domain-like"/>
    <property type="match status" value="1"/>
</dbReference>
<dbReference type="HOGENOM" id="CLU_026180_1_0_1"/>
<evidence type="ECO:0000256" key="1">
    <source>
        <dbReference type="PROSITE-ProRule" id="PRU00409"/>
    </source>
</evidence>
<proteinExistence type="predicted"/>
<feature type="transmembrane region" description="Helical" evidence="2">
    <location>
        <begin position="20"/>
        <end position="41"/>
    </location>
</feature>
<dbReference type="Gene3D" id="3.40.50.20">
    <property type="match status" value="1"/>
</dbReference>
<gene>
    <name evidence="4" type="ORF">MYCFIDRAFT_168658</name>
</gene>